<sequence length="161" mass="18475">MHSIYLPAACLLAFLAQTCFCIMGNFTIFENFNNHVLSISPIDGLLEIKPNATDRWFIESFGWSREYVVIRHRDSNRFISFPRVAENATAELSKNAATVLVISDPHPYDALRYRISANQLYFTVEANSNTDPRRVLRLRSRVMDYTSLFALLPEPLSLLRS</sequence>
<feature type="signal peptide" evidence="1">
    <location>
        <begin position="1"/>
        <end position="21"/>
    </location>
</feature>
<dbReference type="HOGENOM" id="CLU_1636644_0_0_1"/>
<keyword evidence="3" id="KW-1185">Reference proteome</keyword>
<accession>E4V5D1</accession>
<evidence type="ECO:0000313" key="3">
    <source>
        <dbReference type="Proteomes" id="UP000002669"/>
    </source>
</evidence>
<dbReference type="EMBL" id="DS989829">
    <property type="protein sequence ID" value="EFR05205.1"/>
    <property type="molecule type" value="Genomic_DNA"/>
</dbReference>
<dbReference type="AlphaFoldDB" id="E4V5D1"/>
<dbReference type="GeneID" id="10025275"/>
<dbReference type="RefSeq" id="XP_003170040.1">
    <property type="nucleotide sequence ID" value="XM_003169992.1"/>
</dbReference>
<dbReference type="OrthoDB" id="10419248at2759"/>
<feature type="chain" id="PRO_5003189539" evidence="1">
    <location>
        <begin position="22"/>
        <end position="161"/>
    </location>
</feature>
<protein>
    <submittedName>
        <fullName evidence="2">Uncharacterized protein</fullName>
    </submittedName>
</protein>
<evidence type="ECO:0000313" key="2">
    <source>
        <dbReference type="EMBL" id="EFR05205.1"/>
    </source>
</evidence>
<dbReference type="Proteomes" id="UP000002669">
    <property type="component" value="Unassembled WGS sequence"/>
</dbReference>
<keyword evidence="1" id="KW-0732">Signal</keyword>
<gene>
    <name evidence="2" type="ORF">MGYG_08219</name>
</gene>
<dbReference type="eggNOG" id="ENOG502RQW6">
    <property type="taxonomic scope" value="Eukaryota"/>
</dbReference>
<proteinExistence type="predicted"/>
<dbReference type="VEuPathDB" id="FungiDB:MGYG_08219"/>
<evidence type="ECO:0000256" key="1">
    <source>
        <dbReference type="SAM" id="SignalP"/>
    </source>
</evidence>
<dbReference type="InParanoid" id="E4V5D1"/>
<dbReference type="OMA" id="YCTMEAN"/>
<reference evidence="3" key="1">
    <citation type="journal article" date="2012" name="MBio">
        <title>Comparative genome analysis of Trichophyton rubrum and related dermatophytes reveals candidate genes involved in infection.</title>
        <authorList>
            <person name="Martinez D.A."/>
            <person name="Oliver B.G."/>
            <person name="Graeser Y."/>
            <person name="Goldberg J.M."/>
            <person name="Li W."/>
            <person name="Martinez-Rossi N.M."/>
            <person name="Monod M."/>
            <person name="Shelest E."/>
            <person name="Barton R.C."/>
            <person name="Birch E."/>
            <person name="Brakhage A.A."/>
            <person name="Chen Z."/>
            <person name="Gurr S.J."/>
            <person name="Heiman D."/>
            <person name="Heitman J."/>
            <person name="Kosti I."/>
            <person name="Rossi A."/>
            <person name="Saif S."/>
            <person name="Samalova M."/>
            <person name="Saunders C.W."/>
            <person name="Shea T."/>
            <person name="Summerbell R.C."/>
            <person name="Xu J."/>
            <person name="Young S."/>
            <person name="Zeng Q."/>
            <person name="Birren B.W."/>
            <person name="Cuomo C.A."/>
            <person name="White T.C."/>
        </authorList>
    </citation>
    <scope>NUCLEOTIDE SEQUENCE [LARGE SCALE GENOMIC DNA]</scope>
    <source>
        <strain evidence="3">ATCC MYA-4604 / CBS 118893</strain>
    </source>
</reference>
<name>E4V5D1_ARTGP</name>
<organism evidence="3">
    <name type="scientific">Arthroderma gypseum (strain ATCC MYA-4604 / CBS 118893)</name>
    <name type="common">Microsporum gypseum</name>
    <dbReference type="NCBI Taxonomy" id="535722"/>
    <lineage>
        <taxon>Eukaryota</taxon>
        <taxon>Fungi</taxon>
        <taxon>Dikarya</taxon>
        <taxon>Ascomycota</taxon>
        <taxon>Pezizomycotina</taxon>
        <taxon>Eurotiomycetes</taxon>
        <taxon>Eurotiomycetidae</taxon>
        <taxon>Onygenales</taxon>
        <taxon>Arthrodermataceae</taxon>
        <taxon>Nannizzia</taxon>
    </lineage>
</organism>